<proteinExistence type="predicted"/>
<protein>
    <submittedName>
        <fullName evidence="1">Uncharacterized protein</fullName>
    </submittedName>
</protein>
<dbReference type="EMBL" id="KV426002">
    <property type="protein sequence ID" value="KZV92775.1"/>
    <property type="molecule type" value="Genomic_DNA"/>
</dbReference>
<feature type="non-terminal residue" evidence="1">
    <location>
        <position position="80"/>
    </location>
</feature>
<name>A0A165I1U1_EXIGL</name>
<sequence length="80" mass="8368">RDNVTSRRRTSVTLPASTPAWIDAPIATASSGLTPLDGSRPNTSLTVSTTLGIRVMPPTRMTSSTSLAFRPASVSAFLHG</sequence>
<dbReference type="OrthoDB" id="3176154at2759"/>
<evidence type="ECO:0000313" key="2">
    <source>
        <dbReference type="Proteomes" id="UP000077266"/>
    </source>
</evidence>
<dbReference type="InParanoid" id="A0A165I1U1"/>
<keyword evidence="2" id="KW-1185">Reference proteome</keyword>
<evidence type="ECO:0000313" key="1">
    <source>
        <dbReference type="EMBL" id="KZV92775.1"/>
    </source>
</evidence>
<accession>A0A165I1U1</accession>
<dbReference type="AlphaFoldDB" id="A0A165I1U1"/>
<gene>
    <name evidence="1" type="ORF">EXIGLDRAFT_564996</name>
</gene>
<organism evidence="1 2">
    <name type="scientific">Exidia glandulosa HHB12029</name>
    <dbReference type="NCBI Taxonomy" id="1314781"/>
    <lineage>
        <taxon>Eukaryota</taxon>
        <taxon>Fungi</taxon>
        <taxon>Dikarya</taxon>
        <taxon>Basidiomycota</taxon>
        <taxon>Agaricomycotina</taxon>
        <taxon>Agaricomycetes</taxon>
        <taxon>Auriculariales</taxon>
        <taxon>Exidiaceae</taxon>
        <taxon>Exidia</taxon>
    </lineage>
</organism>
<reference evidence="1 2" key="1">
    <citation type="journal article" date="2016" name="Mol. Biol. Evol.">
        <title>Comparative Genomics of Early-Diverging Mushroom-Forming Fungi Provides Insights into the Origins of Lignocellulose Decay Capabilities.</title>
        <authorList>
            <person name="Nagy L.G."/>
            <person name="Riley R."/>
            <person name="Tritt A."/>
            <person name="Adam C."/>
            <person name="Daum C."/>
            <person name="Floudas D."/>
            <person name="Sun H."/>
            <person name="Yadav J.S."/>
            <person name="Pangilinan J."/>
            <person name="Larsson K.H."/>
            <person name="Matsuura K."/>
            <person name="Barry K."/>
            <person name="Labutti K."/>
            <person name="Kuo R."/>
            <person name="Ohm R.A."/>
            <person name="Bhattacharya S.S."/>
            <person name="Shirouzu T."/>
            <person name="Yoshinaga Y."/>
            <person name="Martin F.M."/>
            <person name="Grigoriev I.V."/>
            <person name="Hibbett D.S."/>
        </authorList>
    </citation>
    <scope>NUCLEOTIDE SEQUENCE [LARGE SCALE GENOMIC DNA]</scope>
    <source>
        <strain evidence="1 2">HHB12029</strain>
    </source>
</reference>
<feature type="non-terminal residue" evidence="1">
    <location>
        <position position="1"/>
    </location>
</feature>
<dbReference type="Proteomes" id="UP000077266">
    <property type="component" value="Unassembled WGS sequence"/>
</dbReference>